<sequence>MSRSTTINIDFKTQEERNAKIEQMFKDHVLNTSLASVNRGGKNKKENVSFTIKFNNLNHEKIDEDRYSSSESNDSWNDPAEERIKRKVDRKFKFLRHPQHEQLLREKAEKRCRLLMALEIEKARLPPQEDPNSQILYIKMSDMAKYFR</sequence>
<dbReference type="Proteomes" id="UP000095286">
    <property type="component" value="Unplaced"/>
</dbReference>
<evidence type="ECO:0000313" key="2">
    <source>
        <dbReference type="WBParaSite" id="RSKR_0000179000.1"/>
    </source>
</evidence>
<protein>
    <submittedName>
        <fullName evidence="2">Uncharacterized protein</fullName>
    </submittedName>
</protein>
<organism evidence="1 2">
    <name type="scientific">Rhabditophanes sp. KR3021</name>
    <dbReference type="NCBI Taxonomy" id="114890"/>
    <lineage>
        <taxon>Eukaryota</taxon>
        <taxon>Metazoa</taxon>
        <taxon>Ecdysozoa</taxon>
        <taxon>Nematoda</taxon>
        <taxon>Chromadorea</taxon>
        <taxon>Rhabditida</taxon>
        <taxon>Tylenchina</taxon>
        <taxon>Panagrolaimomorpha</taxon>
        <taxon>Strongyloidoidea</taxon>
        <taxon>Alloionematidae</taxon>
        <taxon>Rhabditophanes</taxon>
    </lineage>
</organism>
<proteinExistence type="predicted"/>
<evidence type="ECO:0000313" key="1">
    <source>
        <dbReference type="Proteomes" id="UP000095286"/>
    </source>
</evidence>
<name>A0AC35TKP9_9BILA</name>
<accession>A0AC35TKP9</accession>
<dbReference type="WBParaSite" id="RSKR_0000179000.1">
    <property type="protein sequence ID" value="RSKR_0000179000.1"/>
    <property type="gene ID" value="RSKR_0000179000"/>
</dbReference>
<reference evidence="2" key="1">
    <citation type="submission" date="2016-11" db="UniProtKB">
        <authorList>
            <consortium name="WormBaseParasite"/>
        </authorList>
    </citation>
    <scope>IDENTIFICATION</scope>
    <source>
        <strain evidence="2">KR3021</strain>
    </source>
</reference>